<dbReference type="GO" id="GO:0008202">
    <property type="term" value="P:steroid metabolic process"/>
    <property type="evidence" value="ECO:0007669"/>
    <property type="project" value="UniProtKB-KW"/>
</dbReference>
<dbReference type="PRINTS" id="PR00080">
    <property type="entry name" value="SDRFAMILY"/>
</dbReference>
<dbReference type="RefSeq" id="WP_184089915.1">
    <property type="nucleotide sequence ID" value="NZ_AP023367.1"/>
</dbReference>
<dbReference type="SUPFAM" id="SSF51735">
    <property type="entry name" value="NAD(P)-binding Rossmann-fold domains"/>
    <property type="match status" value="1"/>
</dbReference>
<keyword evidence="5" id="KW-1185">Reference proteome</keyword>
<dbReference type="Gene3D" id="3.40.50.720">
    <property type="entry name" value="NAD(P)-binding Rossmann-like Domain"/>
    <property type="match status" value="1"/>
</dbReference>
<gene>
    <name evidence="4" type="ORF">acsn021_20820</name>
</gene>
<dbReference type="PRINTS" id="PR00081">
    <property type="entry name" value="GDHRDH"/>
</dbReference>
<comment type="similarity">
    <text evidence="1 3">Belongs to the short-chain dehydrogenases/reductases (SDR) family.</text>
</comment>
<keyword evidence="2" id="KW-0753">Steroid metabolism</keyword>
<dbReference type="PANTHER" id="PTHR42879:SF2">
    <property type="entry name" value="3-OXOACYL-[ACYL-CARRIER-PROTEIN] REDUCTASE FABG"/>
    <property type="match status" value="1"/>
</dbReference>
<dbReference type="KEGG" id="acel:acsn021_20820"/>
<evidence type="ECO:0000313" key="5">
    <source>
        <dbReference type="Proteomes" id="UP000515561"/>
    </source>
</evidence>
<dbReference type="CDD" id="cd05233">
    <property type="entry name" value="SDR_c"/>
    <property type="match status" value="1"/>
</dbReference>
<dbReference type="Pfam" id="PF00106">
    <property type="entry name" value="adh_short"/>
    <property type="match status" value="1"/>
</dbReference>
<evidence type="ECO:0000313" key="4">
    <source>
        <dbReference type="EMBL" id="BCJ94513.1"/>
    </source>
</evidence>
<accession>A0A6S6QT46</accession>
<sequence length="231" mass="25782">MKSALVTGASSGIGLEITRVLLDNQYKVYGIGRDFKEQSFAVETFIPVRCDVTNTQELSKKIEEIKASDTISLLVNNAGLGYFGPHEELNAKKIHEMVCVNLEVPMLLTQLLLRDIKRQRGYIINISSITAGKSNTHGCAYGATKAGLTSFSKSLFDEVRKYGVKVTSIHPDMTQTNFYRNADFMEGHAEDTYLLPGEVAKAVEMILHQREGMLVSDITLQPQKHQINRKK</sequence>
<dbReference type="EMBL" id="AP023367">
    <property type="protein sequence ID" value="BCJ94513.1"/>
    <property type="molecule type" value="Genomic_DNA"/>
</dbReference>
<dbReference type="PANTHER" id="PTHR42879">
    <property type="entry name" value="3-OXOACYL-(ACYL-CARRIER-PROTEIN) REDUCTASE"/>
    <property type="match status" value="1"/>
</dbReference>
<protein>
    <submittedName>
        <fullName evidence="4">3-oxoacyl-ACP reductase</fullName>
    </submittedName>
</protein>
<evidence type="ECO:0000256" key="2">
    <source>
        <dbReference type="ARBA" id="ARBA00023221"/>
    </source>
</evidence>
<name>A0A6S6QT46_9FIRM</name>
<evidence type="ECO:0000256" key="3">
    <source>
        <dbReference type="RuleBase" id="RU000363"/>
    </source>
</evidence>
<dbReference type="InterPro" id="IPR036291">
    <property type="entry name" value="NAD(P)-bd_dom_sf"/>
</dbReference>
<keyword evidence="2" id="KW-0443">Lipid metabolism</keyword>
<dbReference type="AlphaFoldDB" id="A0A6S6QT46"/>
<evidence type="ECO:0000256" key="1">
    <source>
        <dbReference type="ARBA" id="ARBA00006484"/>
    </source>
</evidence>
<proteinExistence type="inferred from homology"/>
<dbReference type="InterPro" id="IPR002347">
    <property type="entry name" value="SDR_fam"/>
</dbReference>
<dbReference type="Proteomes" id="UP000515561">
    <property type="component" value="Chromosome"/>
</dbReference>
<reference evidence="4 5" key="1">
    <citation type="journal article" date="2016" name="Int. J. Syst. Evol. Microbiol.">
        <title>Descriptions of Anaerotaenia torta gen. nov., sp. nov. and Anaerocolumna cellulosilytica gen. nov., sp. nov. isolated from a methanogenic reactor of cattle waste.</title>
        <authorList>
            <person name="Uek A."/>
            <person name="Ohtaki Y."/>
            <person name="Kaku N."/>
            <person name="Ueki K."/>
        </authorList>
    </citation>
    <scope>NUCLEOTIDE SEQUENCE [LARGE SCALE GENOMIC DNA]</scope>
    <source>
        <strain evidence="4 5">SN021</strain>
    </source>
</reference>
<organism evidence="4 5">
    <name type="scientific">Anaerocolumna cellulosilytica</name>
    <dbReference type="NCBI Taxonomy" id="433286"/>
    <lineage>
        <taxon>Bacteria</taxon>
        <taxon>Bacillati</taxon>
        <taxon>Bacillota</taxon>
        <taxon>Clostridia</taxon>
        <taxon>Lachnospirales</taxon>
        <taxon>Lachnospiraceae</taxon>
        <taxon>Anaerocolumna</taxon>
    </lineage>
</organism>
<dbReference type="InterPro" id="IPR050259">
    <property type="entry name" value="SDR"/>
</dbReference>